<dbReference type="AlphaFoldDB" id="A0A2H0UK12"/>
<dbReference type="InterPro" id="IPR036388">
    <property type="entry name" value="WH-like_DNA-bd_sf"/>
</dbReference>
<protein>
    <recommendedName>
        <fullName evidence="1">Transcription regulator TrmB N-terminal domain-containing protein</fullName>
    </recommendedName>
</protein>
<sequence>MYQTTLEGLGLSPNEAKIYETLVEHGELGVSAIATRAQIHRRNAYDAIRRLVDKGLCFEILSQKENLYNAVDPGKLLELAEEKRLSIEAILPDLNKKFAHRVADEEAFIYRGLEGQKNIWRDVLRVGQETYFIGGKGSWIDPRLQSSRVAFFKEANRKKIKFHQLFDQGVKQHKLIYDVLTSYPAQLYENRILPKKFSSQASLHIFGDYVISYTGIDFGITGDNASFFVIKSPALAESYRVWFWALFDQSSEEARKGIPTSRQR</sequence>
<dbReference type="Gene3D" id="1.10.10.10">
    <property type="entry name" value="Winged helix-like DNA-binding domain superfamily/Winged helix DNA-binding domain"/>
    <property type="match status" value="1"/>
</dbReference>
<dbReference type="InterPro" id="IPR002831">
    <property type="entry name" value="Tscrpt_reg_TrmB_N"/>
</dbReference>
<evidence type="ECO:0000259" key="1">
    <source>
        <dbReference type="Pfam" id="PF01978"/>
    </source>
</evidence>
<comment type="caution">
    <text evidence="2">The sequence shown here is derived from an EMBL/GenBank/DDBJ whole genome shotgun (WGS) entry which is preliminary data.</text>
</comment>
<proteinExistence type="predicted"/>
<dbReference type="PANTHER" id="PTHR34293">
    <property type="entry name" value="HTH-TYPE TRANSCRIPTIONAL REGULATOR TRMBL2"/>
    <property type="match status" value="1"/>
</dbReference>
<gene>
    <name evidence="2" type="ORF">COU11_04495</name>
</gene>
<dbReference type="EMBL" id="PFBD01000028">
    <property type="protein sequence ID" value="PIR86739.1"/>
    <property type="molecule type" value="Genomic_DNA"/>
</dbReference>
<dbReference type="SUPFAM" id="SSF46785">
    <property type="entry name" value="Winged helix' DNA-binding domain"/>
    <property type="match status" value="1"/>
</dbReference>
<dbReference type="InterPro" id="IPR051797">
    <property type="entry name" value="TrmB-like"/>
</dbReference>
<evidence type="ECO:0000313" key="3">
    <source>
        <dbReference type="Proteomes" id="UP000229526"/>
    </source>
</evidence>
<accession>A0A2H0UK12</accession>
<dbReference type="Proteomes" id="UP000229526">
    <property type="component" value="Unassembled WGS sequence"/>
</dbReference>
<dbReference type="InterPro" id="IPR036390">
    <property type="entry name" value="WH_DNA-bd_sf"/>
</dbReference>
<reference evidence="3" key="1">
    <citation type="submission" date="2017-09" db="EMBL/GenBank/DDBJ databases">
        <title>Depth-based differentiation of microbial function through sediment-hosted aquifers and enrichment of novel symbionts in the deep terrestrial subsurface.</title>
        <authorList>
            <person name="Probst A.J."/>
            <person name="Ladd B."/>
            <person name="Jarett J.K."/>
            <person name="Geller-Mcgrath D.E."/>
            <person name="Sieber C.M.K."/>
            <person name="Emerson J.B."/>
            <person name="Anantharaman K."/>
            <person name="Thomas B.C."/>
            <person name="Malmstrom R."/>
            <person name="Stieglmeier M."/>
            <person name="Klingl A."/>
            <person name="Woyke T."/>
            <person name="Ryan C.M."/>
            <person name="Banfield J.F."/>
        </authorList>
    </citation>
    <scope>NUCLEOTIDE SEQUENCE [LARGE SCALE GENOMIC DNA]</scope>
</reference>
<evidence type="ECO:0000313" key="2">
    <source>
        <dbReference type="EMBL" id="PIR86739.1"/>
    </source>
</evidence>
<dbReference type="Pfam" id="PF01978">
    <property type="entry name" value="TrmB"/>
    <property type="match status" value="1"/>
</dbReference>
<dbReference type="PANTHER" id="PTHR34293:SF1">
    <property type="entry name" value="HTH-TYPE TRANSCRIPTIONAL REGULATOR TRMBL2"/>
    <property type="match status" value="1"/>
</dbReference>
<name>A0A2H0UK12_9BACT</name>
<organism evidence="2 3">
    <name type="scientific">Candidatus Harrisonbacteria bacterium CG10_big_fil_rev_8_21_14_0_10_49_15</name>
    <dbReference type="NCBI Taxonomy" id="1974587"/>
    <lineage>
        <taxon>Bacteria</taxon>
        <taxon>Candidatus Harrisoniibacteriota</taxon>
    </lineage>
</organism>
<feature type="domain" description="Transcription regulator TrmB N-terminal" evidence="1">
    <location>
        <begin position="6"/>
        <end position="73"/>
    </location>
</feature>